<feature type="non-terminal residue" evidence="5">
    <location>
        <position position="1"/>
    </location>
</feature>
<dbReference type="SUPFAM" id="SSF52151">
    <property type="entry name" value="FabD/lysophospholipase-like"/>
    <property type="match status" value="1"/>
</dbReference>
<dbReference type="Pfam" id="PF00698">
    <property type="entry name" value="Acyl_transf_1"/>
    <property type="match status" value="1"/>
</dbReference>
<feature type="non-terminal residue" evidence="5">
    <location>
        <position position="236"/>
    </location>
</feature>
<evidence type="ECO:0000256" key="1">
    <source>
        <dbReference type="ARBA" id="ARBA00022450"/>
    </source>
</evidence>
<dbReference type="InterPro" id="IPR016035">
    <property type="entry name" value="Acyl_Trfase/lysoPLipase"/>
</dbReference>
<dbReference type="InterPro" id="IPR014043">
    <property type="entry name" value="Acyl_transferase_dom"/>
</dbReference>
<name>B2BJE7_9EURO</name>
<accession>B2BJE7</accession>
<dbReference type="SMART" id="SM00827">
    <property type="entry name" value="PKS_AT"/>
    <property type="match status" value="1"/>
</dbReference>
<dbReference type="InterPro" id="IPR016036">
    <property type="entry name" value="Malonyl_transacylase_ACP-bd"/>
</dbReference>
<proteinExistence type="predicted"/>
<keyword evidence="3" id="KW-0808">Transferase</keyword>
<dbReference type="InterPro" id="IPR050091">
    <property type="entry name" value="PKS_NRPS_Biosynth_Enz"/>
</dbReference>
<reference evidence="5" key="1">
    <citation type="submission" date="2007-03" db="EMBL/GenBank/DDBJ databases">
        <title>Acyl transferase (AT) domains of putative polyketide synthase genes in Aspergillus and Penicillium producers of ochratoxin A.</title>
        <authorList>
            <person name="Martinez Culebras P.V."/>
            <person name="Crespo Sempere A."/>
            <person name="Ramon Vidal D."/>
        </authorList>
    </citation>
    <scope>NUCLEOTIDE SEQUENCE</scope>
    <source>
        <strain evidence="5">V-04-N1</strain>
    </source>
</reference>
<evidence type="ECO:0000256" key="2">
    <source>
        <dbReference type="ARBA" id="ARBA00022553"/>
    </source>
</evidence>
<sequence>GRWAAAYAAGLLTKRDAMGISYYRGCVTNLARGETGQSGAMLAASIPFATAVGFCSEPQFNGCITVAASNSPSSVTLSGDKDAISEMKEYLAAKQIQARALQVDTAYHSHHMHACAEPYLRRLKELGVTVQTQSADQQCRWYSSVRQNTDILDNPLGAELEGQYWIDNLTQPVLFSQAVSSAVECNAAGFTVAIEVGPHGTLRGPVNQTLKQSASNSSSMAYTACLSRGSDAESTS</sequence>
<organism evidence="5">
    <name type="scientific">Aspergillus ochraceus</name>
    <dbReference type="NCBI Taxonomy" id="40380"/>
    <lineage>
        <taxon>Eukaryota</taxon>
        <taxon>Fungi</taxon>
        <taxon>Dikarya</taxon>
        <taxon>Ascomycota</taxon>
        <taxon>Pezizomycotina</taxon>
        <taxon>Eurotiomycetes</taxon>
        <taxon>Eurotiomycetidae</taxon>
        <taxon>Eurotiales</taxon>
        <taxon>Aspergillaceae</taxon>
        <taxon>Aspergillus</taxon>
        <taxon>Aspergillus subgen. Circumdati</taxon>
    </lineage>
</organism>
<dbReference type="GO" id="GO:0004312">
    <property type="term" value="F:fatty acid synthase activity"/>
    <property type="evidence" value="ECO:0007669"/>
    <property type="project" value="TreeGrafter"/>
</dbReference>
<evidence type="ECO:0000313" key="5">
    <source>
        <dbReference type="EMBL" id="ABV60627.1"/>
    </source>
</evidence>
<dbReference type="PANTHER" id="PTHR43775">
    <property type="entry name" value="FATTY ACID SYNTHASE"/>
    <property type="match status" value="1"/>
</dbReference>
<dbReference type="InterPro" id="IPR001227">
    <property type="entry name" value="Ac_transferase_dom_sf"/>
</dbReference>
<dbReference type="Gene3D" id="3.40.366.10">
    <property type="entry name" value="Malonyl-Coenzyme A Acyl Carrier Protein, domain 2"/>
    <property type="match status" value="1"/>
</dbReference>
<feature type="domain" description="Malonyl-CoA:ACP transacylase (MAT)" evidence="4">
    <location>
        <begin position="2"/>
        <end position="230"/>
    </location>
</feature>
<evidence type="ECO:0000259" key="4">
    <source>
        <dbReference type="SMART" id="SM00827"/>
    </source>
</evidence>
<dbReference type="EMBL" id="EF527418">
    <property type="protein sequence ID" value="ABV60627.1"/>
    <property type="molecule type" value="Genomic_DNA"/>
</dbReference>
<dbReference type="PANTHER" id="PTHR43775:SF20">
    <property type="entry name" value="HYBRID PKS-NRPS SYNTHETASE APDA"/>
    <property type="match status" value="1"/>
</dbReference>
<dbReference type="AlphaFoldDB" id="B2BJE7"/>
<gene>
    <name evidence="5" type="primary">PKS</name>
</gene>
<keyword evidence="1" id="KW-0596">Phosphopantetheine</keyword>
<protein>
    <submittedName>
        <fullName evidence="5">Polyketide synthase</fullName>
    </submittedName>
</protein>
<evidence type="ECO:0000256" key="3">
    <source>
        <dbReference type="ARBA" id="ARBA00022679"/>
    </source>
</evidence>
<keyword evidence="2" id="KW-0597">Phosphoprotein</keyword>
<dbReference type="GO" id="GO:0006633">
    <property type="term" value="P:fatty acid biosynthetic process"/>
    <property type="evidence" value="ECO:0007669"/>
    <property type="project" value="TreeGrafter"/>
</dbReference>
<dbReference type="GO" id="GO:0044550">
    <property type="term" value="P:secondary metabolite biosynthetic process"/>
    <property type="evidence" value="ECO:0007669"/>
    <property type="project" value="TreeGrafter"/>
</dbReference>
<dbReference type="SUPFAM" id="SSF55048">
    <property type="entry name" value="Probable ACP-binding domain of malonyl-CoA ACP transacylase"/>
    <property type="match status" value="1"/>
</dbReference>